<evidence type="ECO:0000256" key="4">
    <source>
        <dbReference type="ARBA" id="ARBA00022475"/>
    </source>
</evidence>
<comment type="caution">
    <text evidence="12">The sequence shown here is derived from an EMBL/GenBank/DDBJ whole genome shotgun (WGS) entry which is preliminary data.</text>
</comment>
<protein>
    <recommendedName>
        <fullName evidence="10">Flagellar protein FliL</fullName>
    </recommendedName>
</protein>
<accession>A0A1F6CT20</accession>
<evidence type="ECO:0000256" key="10">
    <source>
        <dbReference type="RuleBase" id="RU364125"/>
    </source>
</evidence>
<dbReference type="GO" id="GO:0006935">
    <property type="term" value="P:chemotaxis"/>
    <property type="evidence" value="ECO:0007669"/>
    <property type="project" value="UniProtKB-KW"/>
</dbReference>
<evidence type="ECO:0000256" key="8">
    <source>
        <dbReference type="ARBA" id="ARBA00022989"/>
    </source>
</evidence>
<evidence type="ECO:0000256" key="6">
    <source>
        <dbReference type="ARBA" id="ARBA00022692"/>
    </source>
</evidence>
<dbReference type="Pfam" id="PF03748">
    <property type="entry name" value="FliL"/>
    <property type="match status" value="1"/>
</dbReference>
<organism evidence="12 13">
    <name type="scientific">Handelsmanbacteria sp. (strain RIFCSPLOWO2_12_FULL_64_10)</name>
    <dbReference type="NCBI Taxonomy" id="1817868"/>
    <lineage>
        <taxon>Bacteria</taxon>
        <taxon>Candidatus Handelsmaniibacteriota</taxon>
    </lineage>
</organism>
<evidence type="ECO:0000313" key="13">
    <source>
        <dbReference type="Proteomes" id="UP000178606"/>
    </source>
</evidence>
<dbReference type="GO" id="GO:0009425">
    <property type="term" value="C:bacterial-type flagellum basal body"/>
    <property type="evidence" value="ECO:0007669"/>
    <property type="project" value="InterPro"/>
</dbReference>
<comment type="function">
    <text evidence="1 10">Controls the rotational direction of flagella during chemotaxis.</text>
</comment>
<evidence type="ECO:0000313" key="12">
    <source>
        <dbReference type="EMBL" id="OGG52316.1"/>
    </source>
</evidence>
<gene>
    <name evidence="12" type="ORF">A3F84_00410</name>
</gene>
<keyword evidence="4 10" id="KW-1003">Cell membrane</keyword>
<evidence type="ECO:0000256" key="5">
    <source>
        <dbReference type="ARBA" id="ARBA00022500"/>
    </source>
</evidence>
<dbReference type="GO" id="GO:0071978">
    <property type="term" value="P:bacterial-type flagellum-dependent swarming motility"/>
    <property type="evidence" value="ECO:0007669"/>
    <property type="project" value="TreeGrafter"/>
</dbReference>
<reference evidence="12 13" key="1">
    <citation type="journal article" date="2016" name="Nat. Commun.">
        <title>Thousands of microbial genomes shed light on interconnected biogeochemical processes in an aquifer system.</title>
        <authorList>
            <person name="Anantharaman K."/>
            <person name="Brown C.T."/>
            <person name="Hug L.A."/>
            <person name="Sharon I."/>
            <person name="Castelle C.J."/>
            <person name="Probst A.J."/>
            <person name="Thomas B.C."/>
            <person name="Singh A."/>
            <person name="Wilkins M.J."/>
            <person name="Karaoz U."/>
            <person name="Brodie E.L."/>
            <person name="Williams K.H."/>
            <person name="Hubbard S.S."/>
            <person name="Banfield J.F."/>
        </authorList>
    </citation>
    <scope>NUCLEOTIDE SEQUENCE [LARGE SCALE GENOMIC DNA]</scope>
    <source>
        <strain evidence="13">RIFCSPLOWO2_12_FULL_64_10</strain>
    </source>
</reference>
<evidence type="ECO:0000256" key="3">
    <source>
        <dbReference type="ARBA" id="ARBA00008281"/>
    </source>
</evidence>
<dbReference type="EMBL" id="MFKF01000143">
    <property type="protein sequence ID" value="OGG52316.1"/>
    <property type="molecule type" value="Genomic_DNA"/>
</dbReference>
<feature type="compositionally biased region" description="Basic and acidic residues" evidence="11">
    <location>
        <begin position="57"/>
        <end position="75"/>
    </location>
</feature>
<feature type="region of interest" description="Disordered" evidence="11">
    <location>
        <begin position="56"/>
        <end position="89"/>
    </location>
</feature>
<evidence type="ECO:0000256" key="2">
    <source>
        <dbReference type="ARBA" id="ARBA00004162"/>
    </source>
</evidence>
<evidence type="ECO:0000256" key="7">
    <source>
        <dbReference type="ARBA" id="ARBA00022779"/>
    </source>
</evidence>
<dbReference type="PANTHER" id="PTHR35091">
    <property type="entry name" value="FLAGELLAR PROTEIN FLIL"/>
    <property type="match status" value="1"/>
</dbReference>
<name>A0A1F6CT20_HANXR</name>
<comment type="similarity">
    <text evidence="3 10">Belongs to the FliL family.</text>
</comment>
<dbReference type="GO" id="GO:0005886">
    <property type="term" value="C:plasma membrane"/>
    <property type="evidence" value="ECO:0007669"/>
    <property type="project" value="UniProtKB-SubCell"/>
</dbReference>
<evidence type="ECO:0000256" key="11">
    <source>
        <dbReference type="SAM" id="MobiDB-lite"/>
    </source>
</evidence>
<dbReference type="InterPro" id="IPR005503">
    <property type="entry name" value="FliL"/>
</dbReference>
<comment type="subcellular location">
    <subcellularLocation>
        <location evidence="2">Cell membrane</location>
        <topology evidence="2">Single-pass membrane protein</topology>
    </subcellularLocation>
</comment>
<keyword evidence="6 10" id="KW-0812">Transmembrane</keyword>
<evidence type="ECO:0000256" key="1">
    <source>
        <dbReference type="ARBA" id="ARBA00002254"/>
    </source>
</evidence>
<dbReference type="PANTHER" id="PTHR35091:SF2">
    <property type="entry name" value="FLAGELLAR PROTEIN FLIL"/>
    <property type="match status" value="1"/>
</dbReference>
<evidence type="ECO:0000256" key="9">
    <source>
        <dbReference type="ARBA" id="ARBA00023136"/>
    </source>
</evidence>
<keyword evidence="7 10" id="KW-0283">Flagellar rotation</keyword>
<keyword evidence="8 10" id="KW-1133">Transmembrane helix</keyword>
<keyword evidence="5 10" id="KW-0145">Chemotaxis</keyword>
<keyword evidence="9 10" id="KW-0472">Membrane</keyword>
<dbReference type="Proteomes" id="UP000178606">
    <property type="component" value="Unassembled WGS sequence"/>
</dbReference>
<dbReference type="AlphaFoldDB" id="A0A1F6CT20"/>
<proteinExistence type="inferred from homology"/>
<feature type="transmembrane region" description="Helical" evidence="10">
    <location>
        <begin position="27"/>
        <end position="50"/>
    </location>
</feature>
<sequence length="204" mass="22736">MADELEATETTEVAEGGGGLLDTVKRYLPLIVGILVVQVAIGFVLVKWFFAPTAPPPEEHAAQVEKPAEGAEHKPKPAKKKEKDKKEEKLEPADEIAVIFDKLDPIVINPAGSGGNHYVQIQVNLGLAQIEGTKPEEAFHLVESRKAKILDTIIRIATSKTLEELNTEEGRTRFKEEIRKQINLFLNEEHEIIKEVYFATFTTQ</sequence>